<keyword evidence="2" id="KW-1185">Reference proteome</keyword>
<sequence>MSVLDNFQNWKQFLNERVDQAQGMGLDNDTISNLAYQIGDYLAKQVDPKNEEERLLKDLWDHSNEEQQKVLAQIMVQLVDKK</sequence>
<dbReference type="InterPro" id="IPR038292">
    <property type="entry name" value="YmfJ/YflH_sf"/>
</dbReference>
<proteinExistence type="predicted"/>
<dbReference type="Pfam" id="PF11588">
    <property type="entry name" value="DUF3243"/>
    <property type="match status" value="1"/>
</dbReference>
<evidence type="ECO:0000313" key="2">
    <source>
        <dbReference type="Proteomes" id="UP000295788"/>
    </source>
</evidence>
<comment type="caution">
    <text evidence="1">The sequence shown here is derived from an EMBL/GenBank/DDBJ whole genome shotgun (WGS) entry which is preliminary data.</text>
</comment>
<dbReference type="EMBL" id="SMAB01000007">
    <property type="protein sequence ID" value="TCS83016.1"/>
    <property type="molecule type" value="Genomic_DNA"/>
</dbReference>
<dbReference type="RefSeq" id="WP_132768435.1">
    <property type="nucleotide sequence ID" value="NZ_SMAB01000007.1"/>
</dbReference>
<name>A0A4R3KID8_9BACI</name>
<dbReference type="Proteomes" id="UP000295788">
    <property type="component" value="Unassembled WGS sequence"/>
</dbReference>
<dbReference type="InterPro" id="IPR021637">
    <property type="entry name" value="DUF3243"/>
</dbReference>
<reference evidence="1 2" key="1">
    <citation type="submission" date="2019-03" db="EMBL/GenBank/DDBJ databases">
        <title>Genomic Encyclopedia of Type Strains, Phase IV (KMG-IV): sequencing the most valuable type-strain genomes for metagenomic binning, comparative biology and taxonomic classification.</title>
        <authorList>
            <person name="Goeker M."/>
        </authorList>
    </citation>
    <scope>NUCLEOTIDE SEQUENCE [LARGE SCALE GENOMIC DNA]</scope>
    <source>
        <strain evidence="1 2">DSM 23802</strain>
    </source>
</reference>
<organism evidence="1 2">
    <name type="scientific">Tepidibacillus fermentans</name>
    <dbReference type="NCBI Taxonomy" id="1281767"/>
    <lineage>
        <taxon>Bacteria</taxon>
        <taxon>Bacillati</taxon>
        <taxon>Bacillota</taxon>
        <taxon>Bacilli</taxon>
        <taxon>Bacillales</taxon>
        <taxon>Bacillaceae</taxon>
        <taxon>Tepidibacillus</taxon>
    </lineage>
</organism>
<gene>
    <name evidence="1" type="ORF">EDD72_10799</name>
</gene>
<dbReference type="Gene3D" id="1.10.760.20">
    <property type="entry name" value="Protein of unknown function DUF3243"/>
    <property type="match status" value="1"/>
</dbReference>
<dbReference type="InterPro" id="IPR024702">
    <property type="entry name" value="Uncharacterised_YmfJ"/>
</dbReference>
<evidence type="ECO:0000313" key="1">
    <source>
        <dbReference type="EMBL" id="TCS83016.1"/>
    </source>
</evidence>
<dbReference type="OrthoDB" id="2382009at2"/>
<dbReference type="AlphaFoldDB" id="A0A4R3KID8"/>
<protein>
    <submittedName>
        <fullName evidence="1">Uncharacterized protein DUF3243</fullName>
    </submittedName>
</protein>
<dbReference type="PIRSF" id="PIRSF004764">
    <property type="entry name" value="YmfJ"/>
    <property type="match status" value="1"/>
</dbReference>
<accession>A0A4R3KID8</accession>